<dbReference type="OrthoDB" id="9775794at2"/>
<dbReference type="AlphaFoldDB" id="A0A1I2XLH3"/>
<dbReference type="PANTHER" id="PTHR43459:SF1">
    <property type="entry name" value="EG:BACN32G11.4 PROTEIN"/>
    <property type="match status" value="1"/>
</dbReference>
<dbReference type="InterPro" id="IPR001753">
    <property type="entry name" value="Enoyl-CoA_hydra/iso"/>
</dbReference>
<dbReference type="RefSeq" id="WP_092473721.1">
    <property type="nucleotide sequence ID" value="NZ_FOOX01000018.1"/>
</dbReference>
<dbReference type="Gene3D" id="3.90.226.10">
    <property type="entry name" value="2-enoyl-CoA Hydratase, Chain A, domain 1"/>
    <property type="match status" value="1"/>
</dbReference>
<dbReference type="STRING" id="341036.SAMN05660649_04023"/>
<keyword evidence="2" id="KW-0413">Isomerase</keyword>
<dbReference type="InterPro" id="IPR029045">
    <property type="entry name" value="ClpP/crotonase-like_dom_sf"/>
</dbReference>
<evidence type="ECO:0000256" key="1">
    <source>
        <dbReference type="ARBA" id="ARBA00005254"/>
    </source>
</evidence>
<organism evidence="2 3">
    <name type="scientific">Desulfotruncus arcticus DSM 17038</name>
    <dbReference type="NCBI Taxonomy" id="1121424"/>
    <lineage>
        <taxon>Bacteria</taxon>
        <taxon>Bacillati</taxon>
        <taxon>Bacillota</taxon>
        <taxon>Clostridia</taxon>
        <taxon>Eubacteriales</taxon>
        <taxon>Desulfallaceae</taxon>
        <taxon>Desulfotruncus</taxon>
    </lineage>
</organism>
<gene>
    <name evidence="2" type="ORF">SAMN05660649_04023</name>
</gene>
<evidence type="ECO:0000313" key="3">
    <source>
        <dbReference type="Proteomes" id="UP000199337"/>
    </source>
</evidence>
<keyword evidence="3" id="KW-1185">Reference proteome</keyword>
<dbReference type="EMBL" id="FOOX01000018">
    <property type="protein sequence ID" value="SFH14358.1"/>
    <property type="molecule type" value="Genomic_DNA"/>
</dbReference>
<dbReference type="GO" id="GO:0016853">
    <property type="term" value="F:isomerase activity"/>
    <property type="evidence" value="ECO:0007669"/>
    <property type="project" value="UniProtKB-KW"/>
</dbReference>
<name>A0A1I2XLH3_9FIRM</name>
<accession>A0A1I2XLH3</accession>
<dbReference type="Gene3D" id="1.10.12.10">
    <property type="entry name" value="Lyase 2-enoyl-coa Hydratase, Chain A, domain 2"/>
    <property type="match status" value="1"/>
</dbReference>
<sequence>MNYSNILINYIEEGVYKVIMNRADNMNSLTSEMIKDLCRGLDNLERKEDCRVIILTGTGKAYSAGGDIKYLSAGLGTMEGKSYLQLINSLILKIFEMEKIIISAVNGFAVGGGCNLCFATDLIFASSKAVFAEAFLPVGLVPDAGGTFFLPRILGLPRAKELALTGRKITAEEAASMGLINRVVPPENLDPAVLEMAREISSRPSRQIGLVKVLMNRSLWLDLRSALEYEAYAQGLCMQTIEHQEGVRAFLEKRKPVFTK</sequence>
<dbReference type="CDD" id="cd06558">
    <property type="entry name" value="crotonase-like"/>
    <property type="match status" value="1"/>
</dbReference>
<reference evidence="3" key="1">
    <citation type="submission" date="2016-10" db="EMBL/GenBank/DDBJ databases">
        <authorList>
            <person name="Varghese N."/>
            <person name="Submissions S."/>
        </authorList>
    </citation>
    <scope>NUCLEOTIDE SEQUENCE [LARGE SCALE GENOMIC DNA]</scope>
    <source>
        <strain evidence="3">DSM 17038</strain>
    </source>
</reference>
<dbReference type="Pfam" id="PF00378">
    <property type="entry name" value="ECH_1"/>
    <property type="match status" value="1"/>
</dbReference>
<comment type="similarity">
    <text evidence="1">Belongs to the enoyl-CoA hydratase/isomerase family.</text>
</comment>
<dbReference type="SUPFAM" id="SSF52096">
    <property type="entry name" value="ClpP/crotonase"/>
    <property type="match status" value="1"/>
</dbReference>
<dbReference type="InterPro" id="IPR014748">
    <property type="entry name" value="Enoyl-CoA_hydra_C"/>
</dbReference>
<proteinExistence type="inferred from homology"/>
<dbReference type="Proteomes" id="UP000199337">
    <property type="component" value="Unassembled WGS sequence"/>
</dbReference>
<protein>
    <submittedName>
        <fullName evidence="2">2-(1,2-epoxy-1,2-dihydrophenyl)acetyl-CoA isomerase</fullName>
    </submittedName>
</protein>
<dbReference type="PANTHER" id="PTHR43459">
    <property type="entry name" value="ENOYL-COA HYDRATASE"/>
    <property type="match status" value="1"/>
</dbReference>
<evidence type="ECO:0000313" key="2">
    <source>
        <dbReference type="EMBL" id="SFH14358.1"/>
    </source>
</evidence>